<evidence type="ECO:0000256" key="1">
    <source>
        <dbReference type="ARBA" id="ARBA00023015"/>
    </source>
</evidence>
<evidence type="ECO:0000259" key="5">
    <source>
        <dbReference type="PROSITE" id="PS01124"/>
    </source>
</evidence>
<dbReference type="InterPro" id="IPR009057">
    <property type="entry name" value="Homeodomain-like_sf"/>
</dbReference>
<keyword evidence="4" id="KW-1133">Transmembrane helix</keyword>
<dbReference type="SUPFAM" id="SSF46689">
    <property type="entry name" value="Homeodomain-like"/>
    <property type="match status" value="1"/>
</dbReference>
<dbReference type="InterPro" id="IPR018060">
    <property type="entry name" value="HTH_AraC"/>
</dbReference>
<keyword evidence="4" id="KW-0812">Transmembrane</keyword>
<feature type="transmembrane region" description="Helical" evidence="4">
    <location>
        <begin position="73"/>
        <end position="97"/>
    </location>
</feature>
<dbReference type="SMART" id="SM00065">
    <property type="entry name" value="GAF"/>
    <property type="match status" value="1"/>
</dbReference>
<dbReference type="PROSITE" id="PS00041">
    <property type="entry name" value="HTH_ARAC_FAMILY_1"/>
    <property type="match status" value="1"/>
</dbReference>
<organism evidence="6 7">
    <name type="scientific">Flagellimonas hymeniacidonis</name>
    <dbReference type="NCBI Taxonomy" id="2603628"/>
    <lineage>
        <taxon>Bacteria</taxon>
        <taxon>Pseudomonadati</taxon>
        <taxon>Bacteroidota</taxon>
        <taxon>Flavobacteriia</taxon>
        <taxon>Flavobacteriales</taxon>
        <taxon>Flavobacteriaceae</taxon>
        <taxon>Flagellimonas</taxon>
    </lineage>
</organism>
<feature type="transmembrane region" description="Helical" evidence="4">
    <location>
        <begin position="225"/>
        <end position="244"/>
    </location>
</feature>
<comment type="caution">
    <text evidence="6">The sequence shown here is derived from an EMBL/GenBank/DDBJ whole genome shotgun (WGS) entry which is preliminary data.</text>
</comment>
<keyword evidence="1" id="KW-0805">Transcription regulation</keyword>
<evidence type="ECO:0000313" key="6">
    <source>
        <dbReference type="EMBL" id="TXN37549.1"/>
    </source>
</evidence>
<evidence type="ECO:0000256" key="2">
    <source>
        <dbReference type="ARBA" id="ARBA00023125"/>
    </source>
</evidence>
<dbReference type="PROSITE" id="PS01124">
    <property type="entry name" value="HTH_ARAC_FAMILY_2"/>
    <property type="match status" value="1"/>
</dbReference>
<dbReference type="Gene3D" id="3.30.450.40">
    <property type="match status" value="1"/>
</dbReference>
<evidence type="ECO:0000313" key="7">
    <source>
        <dbReference type="Proteomes" id="UP000321456"/>
    </source>
</evidence>
<dbReference type="Pfam" id="PF12833">
    <property type="entry name" value="HTH_18"/>
    <property type="match status" value="1"/>
</dbReference>
<feature type="transmembrane region" description="Helical" evidence="4">
    <location>
        <begin position="193"/>
        <end position="213"/>
    </location>
</feature>
<keyword evidence="2" id="KW-0238">DNA-binding</keyword>
<dbReference type="InterPro" id="IPR029016">
    <property type="entry name" value="GAF-like_dom_sf"/>
</dbReference>
<evidence type="ECO:0000256" key="4">
    <source>
        <dbReference type="SAM" id="Phobius"/>
    </source>
</evidence>
<dbReference type="AlphaFoldDB" id="A0A5C8V8S0"/>
<dbReference type="PANTHER" id="PTHR43280:SF29">
    <property type="entry name" value="ARAC-FAMILY TRANSCRIPTIONAL REGULATOR"/>
    <property type="match status" value="1"/>
</dbReference>
<keyword evidence="3" id="KW-0804">Transcription</keyword>
<sequence length="570" mass="65984">MFNLCLLLQMNWNPLNLTVLICSLPIIFLCLFKILAHKNSKVSLYMYWLILLSNLVIVQVILIDIGITKAYPLLLLFYMPYQFLCPVLFTAFAYAYIERTEVFKKYRGYFLIPFIIFFALYAFLKVNVVLEYSLLSMKTAAKIGAEWDENSAVVLSLLAALWNYNLIKNYEKSIGSLPYQVVVKKTKWLKKMYLSMVFLSILWVLVILGIKAIDSWSGHAPYYPLWLLFIGFYYCFYFLGVTHLKEVDNRKLIQKNKLKFMNENFQISALRNIFSSNELLSIHESQHHVTEILSYFATSLFDKKNQDGVIWDITKNCIAQLGLEDCVIYIWNDTKNVLQQKAAYGSKDNGDKKVLSPIEIPLGKGIVGIVAQTRKWELVNNLENDRRYIIDDDKRNSELTVPIVFEDQLIGVLDSENSNKDFFNEKHVLLFQLIAKLTATKLAQLNKQSLFELTDDNAYYKELLKWFEKEKPYLNPYLNLLIVSEYLNISGGYLSQIINKISGSNFSDFINVYRLNEAKEMLTGPSFSNYTILAIGLEAGFNSKSAFYTAFKKYTGITPSEYRNMHLVLS</sequence>
<feature type="domain" description="HTH araC/xylS-type" evidence="5">
    <location>
        <begin position="461"/>
        <end position="565"/>
    </location>
</feature>
<dbReference type="EMBL" id="VRUR01000001">
    <property type="protein sequence ID" value="TXN37549.1"/>
    <property type="molecule type" value="Genomic_DNA"/>
</dbReference>
<dbReference type="SUPFAM" id="SSF55781">
    <property type="entry name" value="GAF domain-like"/>
    <property type="match status" value="1"/>
</dbReference>
<keyword evidence="7" id="KW-1185">Reference proteome</keyword>
<dbReference type="InterPro" id="IPR003018">
    <property type="entry name" value="GAF"/>
</dbReference>
<feature type="transmembrane region" description="Helical" evidence="4">
    <location>
        <begin position="109"/>
        <end position="130"/>
    </location>
</feature>
<reference evidence="6 7" key="1">
    <citation type="submission" date="2019-08" db="EMBL/GenBank/DDBJ databases">
        <title>Professor.</title>
        <authorList>
            <person name="Park J.S."/>
        </authorList>
    </citation>
    <scope>NUCLEOTIDE SEQUENCE [LARGE SCALE GENOMIC DNA]</scope>
    <source>
        <strain evidence="6 7">176CP5-101</strain>
    </source>
</reference>
<feature type="transmembrane region" description="Helical" evidence="4">
    <location>
        <begin position="150"/>
        <end position="167"/>
    </location>
</feature>
<dbReference type="Gene3D" id="1.10.10.60">
    <property type="entry name" value="Homeodomain-like"/>
    <property type="match status" value="2"/>
</dbReference>
<dbReference type="PRINTS" id="PR00032">
    <property type="entry name" value="HTHARAC"/>
</dbReference>
<dbReference type="PANTHER" id="PTHR43280">
    <property type="entry name" value="ARAC-FAMILY TRANSCRIPTIONAL REGULATOR"/>
    <property type="match status" value="1"/>
</dbReference>
<dbReference type="SMART" id="SM00342">
    <property type="entry name" value="HTH_ARAC"/>
    <property type="match status" value="1"/>
</dbReference>
<dbReference type="Pfam" id="PF13185">
    <property type="entry name" value="GAF_2"/>
    <property type="match status" value="1"/>
</dbReference>
<accession>A0A5C8V8S0</accession>
<dbReference type="InterPro" id="IPR020449">
    <property type="entry name" value="Tscrpt_reg_AraC-type_HTH"/>
</dbReference>
<dbReference type="GO" id="GO:0003700">
    <property type="term" value="F:DNA-binding transcription factor activity"/>
    <property type="evidence" value="ECO:0007669"/>
    <property type="project" value="InterPro"/>
</dbReference>
<dbReference type="InterPro" id="IPR018062">
    <property type="entry name" value="HTH_AraC-typ_CS"/>
</dbReference>
<proteinExistence type="predicted"/>
<dbReference type="Proteomes" id="UP000321456">
    <property type="component" value="Unassembled WGS sequence"/>
</dbReference>
<keyword evidence="4" id="KW-0472">Membrane</keyword>
<feature type="transmembrane region" description="Helical" evidence="4">
    <location>
        <begin position="44"/>
        <end position="67"/>
    </location>
</feature>
<name>A0A5C8V8S0_9FLAO</name>
<evidence type="ECO:0000256" key="3">
    <source>
        <dbReference type="ARBA" id="ARBA00023163"/>
    </source>
</evidence>
<dbReference type="GO" id="GO:0043565">
    <property type="term" value="F:sequence-specific DNA binding"/>
    <property type="evidence" value="ECO:0007669"/>
    <property type="project" value="InterPro"/>
</dbReference>
<protein>
    <submittedName>
        <fullName evidence="6">Helix-turn-helix domain-containing protein</fullName>
    </submittedName>
</protein>
<feature type="transmembrane region" description="Helical" evidence="4">
    <location>
        <begin position="12"/>
        <end position="32"/>
    </location>
</feature>
<gene>
    <name evidence="6" type="ORF">FVB32_04470</name>
</gene>